<proteinExistence type="predicted"/>
<sequence>MADDPSHFDAAGSAGHLRGGSSSRSTPPLPPLAISPVSDAYPPVPDSAATIAPPALPRSAMKSANSPLLVVPDGDDDAASSVSGGGMRSRVISIDAHSNDGVDGAAAASMWVPPVPRGLGGATTARSARNKKSLRSVLSTNRVEDAVFGLAYVTVRDNELPAMVNWVLKTVEDFQLLSFALSHRLHTDAPDLVYVIVEPIRLIHSYSDFQTFNSLALFLVFATLALASYVTAMVMHASKVPIATLRVLRLLFAIEMSALAIPIAQLLVSGLNCSTGVLPDYNVPCFGTAHLPLFIIDVIGILVFVPLVLIAALVFLDTSPTSSSPEAKPHGRIDAKIAAAKIIFVFLGSLMPNNNSGNWWYSVLVLGGLLYLIHGITMSQPYYDPRMTALRLGLITASATGMLSSMITYGIGFANAWLYVFIPCAVTGFIMGGALARLSARYFFERSVRRWHHVMKQELNTGGGGGAGAGSDADRLATAVATPEPTRPRRASLAVPDSNLPRRASAVRLVSSSVYGGSGAAGPGAGSDMPIMARENVLTRLMEGTSLEVLDACKEKKTVHNERVFSSPLQVEACIRFIREDPTPKQISVGLQLLERGLIEFDDTLLLFIAATYLAAYFGDAGKTAADELIEQIKLQPIPFDEKFLIYARDRHEHESTKMGEAGTSGRGLLDNAEFQNLDRKSKKEHLLSLYTVREFYECVRSQGSIVQLSHIVGKLSVHRELANDAYSRLLVKFPKSKRLLRSYSQFLIAVEGNAIKAGQILEIAEEGDVEDSYDHDLQTDTPPPAATDRDDPSFEASLREAPNLGQATILGQGLESMGTTAVANSSRATFLVAHDQFPEKPLTKPEKPVATPPSPSPRVTMRTPRQPMPYTTGSQTSGASMTKQQRLLLEHRRMLITRVTRPLQQGVPMSAIGLVHLAALSAGFVTCITYFAATQTVVTYNFSWAKLSRQYAMNVIDAIHRHLYTTWFARIPTYTARMTADYATARSSLVTNWGNLTANVIPFLANDQADVSAAAASLTYRAYTVVNSTFPDLYDFQPRTLTTLDVVQALATAGGVVLGYPTIGTLTVSVVANTPSVGFIFDNFWTVLDALYALPQRGIDAFKMITQSNNVQSLAIMTVALVSLLALGLFIFIKPLKGYSDLESRILSLVRGMSKRSAVQIVTSVEEEIEAFKEVTDFGDADMSEFDAQQSRVMASGSDETRHTSSKKRLTRILVLAILALGGLTAGMFATAFQTVSATSMMTLMTKSIERRHNLQVAQLLIRQMVFPDTSLISGEDNVRYLRGVLDDFTRLHKAIVADPTGLSAILPQFTTFLPNATTSVANAISNTATASTTIALNPLIDSYLDLATQFVNLAAPACLLTSGTVDPVTIQTSAGPITVQLPSPLHPMWVQLQALTSTIRTQLTALDTTIANLVLAQVQQATTACILVYAVALIGVIALAMGVHMVAFRRMRNKARTVIALLFLVPQPVLKEHADLAGLIESGGMSLRGEGD</sequence>
<feature type="transmembrane region" description="Helical" evidence="2">
    <location>
        <begin position="1115"/>
        <end position="1134"/>
    </location>
</feature>
<feature type="region of interest" description="Disordered" evidence="1">
    <location>
        <begin position="1"/>
        <end position="49"/>
    </location>
</feature>
<name>A0A0L0T4Y0_ALLM3</name>
<feature type="transmembrane region" description="Helical" evidence="2">
    <location>
        <begin position="291"/>
        <end position="316"/>
    </location>
</feature>
<feature type="region of interest" description="Disordered" evidence="1">
    <location>
        <begin position="769"/>
        <end position="794"/>
    </location>
</feature>
<feature type="region of interest" description="Disordered" evidence="1">
    <location>
        <begin position="838"/>
        <end position="881"/>
    </location>
</feature>
<keyword evidence="2" id="KW-0812">Transmembrane</keyword>
<dbReference type="EMBL" id="GG745362">
    <property type="protein sequence ID" value="KNE69766.1"/>
    <property type="molecule type" value="Genomic_DNA"/>
</dbReference>
<feature type="transmembrane region" description="Helical" evidence="2">
    <location>
        <begin position="1214"/>
        <end position="1234"/>
    </location>
</feature>
<evidence type="ECO:0000259" key="3">
    <source>
        <dbReference type="Pfam" id="PF25474"/>
    </source>
</evidence>
<dbReference type="OrthoDB" id="5574858at2759"/>
<dbReference type="InterPro" id="IPR052994">
    <property type="entry name" value="Tiny_macrocysts_regulators"/>
</dbReference>
<dbReference type="Proteomes" id="UP000054350">
    <property type="component" value="Unassembled WGS sequence"/>
</dbReference>
<evidence type="ECO:0000313" key="5">
    <source>
        <dbReference type="Proteomes" id="UP000054350"/>
    </source>
</evidence>
<keyword evidence="5" id="KW-1185">Reference proteome</keyword>
<dbReference type="PANTHER" id="PTHR31600">
    <property type="entry name" value="TINY MACROCYSTS PROTEIN B-RELATED"/>
    <property type="match status" value="1"/>
</dbReference>
<evidence type="ECO:0000313" key="4">
    <source>
        <dbReference type="EMBL" id="KNE69766.1"/>
    </source>
</evidence>
<feature type="compositionally biased region" description="Basic and acidic residues" evidence="1">
    <location>
        <begin position="838"/>
        <end position="848"/>
    </location>
</feature>
<dbReference type="VEuPathDB" id="FungiDB:AMAG_14305"/>
<feature type="transmembrane region" description="Helical" evidence="2">
    <location>
        <begin position="1428"/>
        <end position="1450"/>
    </location>
</feature>
<dbReference type="eggNOG" id="ENOG502S3MF">
    <property type="taxonomic scope" value="Eukaryota"/>
</dbReference>
<keyword evidence="2" id="KW-0472">Membrane</keyword>
<feature type="domain" description="TmcB/TmcC TPR repeats" evidence="3">
    <location>
        <begin position="666"/>
        <end position="768"/>
    </location>
</feature>
<evidence type="ECO:0000256" key="1">
    <source>
        <dbReference type="SAM" id="MobiDB-lite"/>
    </source>
</evidence>
<feature type="compositionally biased region" description="Polar residues" evidence="1">
    <location>
        <begin position="870"/>
        <end position="881"/>
    </location>
</feature>
<feature type="transmembrane region" description="Helical" evidence="2">
    <location>
        <begin position="215"/>
        <end position="235"/>
    </location>
</feature>
<dbReference type="PANTHER" id="PTHR31600:SF2">
    <property type="entry name" value="GAMETE ENRICHED GENE 10 PROTEIN-RELATED"/>
    <property type="match status" value="1"/>
</dbReference>
<protein>
    <recommendedName>
        <fullName evidence="3">TmcB/TmcC TPR repeats domain-containing protein</fullName>
    </recommendedName>
</protein>
<reference evidence="4 5" key="1">
    <citation type="submission" date="2009-11" db="EMBL/GenBank/DDBJ databases">
        <title>Annotation of Allomyces macrogynus ATCC 38327.</title>
        <authorList>
            <consortium name="The Broad Institute Genome Sequencing Platform"/>
            <person name="Russ C."/>
            <person name="Cuomo C."/>
            <person name="Burger G."/>
            <person name="Gray M.W."/>
            <person name="Holland P.W.H."/>
            <person name="King N."/>
            <person name="Lang F.B.F."/>
            <person name="Roger A.J."/>
            <person name="Ruiz-Trillo I."/>
            <person name="Young S.K."/>
            <person name="Zeng Q."/>
            <person name="Gargeya S."/>
            <person name="Fitzgerald M."/>
            <person name="Haas B."/>
            <person name="Abouelleil A."/>
            <person name="Alvarado L."/>
            <person name="Arachchi H.M."/>
            <person name="Berlin A."/>
            <person name="Chapman S.B."/>
            <person name="Gearin G."/>
            <person name="Goldberg J."/>
            <person name="Griggs A."/>
            <person name="Gujja S."/>
            <person name="Hansen M."/>
            <person name="Heiman D."/>
            <person name="Howarth C."/>
            <person name="Larimer J."/>
            <person name="Lui A."/>
            <person name="MacDonald P.J.P."/>
            <person name="McCowen C."/>
            <person name="Montmayeur A."/>
            <person name="Murphy C."/>
            <person name="Neiman D."/>
            <person name="Pearson M."/>
            <person name="Priest M."/>
            <person name="Roberts A."/>
            <person name="Saif S."/>
            <person name="Shea T."/>
            <person name="Sisk P."/>
            <person name="Stolte C."/>
            <person name="Sykes S."/>
            <person name="Wortman J."/>
            <person name="Nusbaum C."/>
            <person name="Birren B."/>
        </authorList>
    </citation>
    <scope>NUCLEOTIDE SEQUENCE [LARGE SCALE GENOMIC DNA]</scope>
    <source>
        <strain evidence="4 5">ATCC 38327</strain>
    </source>
</reference>
<dbReference type="InterPro" id="IPR057352">
    <property type="entry name" value="TPR_TmcB/C"/>
</dbReference>
<gene>
    <name evidence="4" type="ORF">AMAG_14305</name>
</gene>
<accession>A0A0L0T4Y0</accession>
<feature type="transmembrane region" description="Helical" evidence="2">
    <location>
        <begin position="359"/>
        <end position="377"/>
    </location>
</feature>
<dbReference type="STRING" id="578462.A0A0L0T4Y0"/>
<feature type="transmembrane region" description="Helical" evidence="2">
    <location>
        <begin position="417"/>
        <end position="440"/>
    </location>
</feature>
<reference evidence="5" key="2">
    <citation type="submission" date="2009-11" db="EMBL/GenBank/DDBJ databases">
        <title>The Genome Sequence of Allomyces macrogynus strain ATCC 38327.</title>
        <authorList>
            <consortium name="The Broad Institute Genome Sequencing Platform"/>
            <person name="Russ C."/>
            <person name="Cuomo C."/>
            <person name="Shea T."/>
            <person name="Young S.K."/>
            <person name="Zeng Q."/>
            <person name="Koehrsen M."/>
            <person name="Haas B."/>
            <person name="Borodovsky M."/>
            <person name="Guigo R."/>
            <person name="Alvarado L."/>
            <person name="Berlin A."/>
            <person name="Borenstein D."/>
            <person name="Chen Z."/>
            <person name="Engels R."/>
            <person name="Freedman E."/>
            <person name="Gellesch M."/>
            <person name="Goldberg J."/>
            <person name="Griggs A."/>
            <person name="Gujja S."/>
            <person name="Heiman D."/>
            <person name="Hepburn T."/>
            <person name="Howarth C."/>
            <person name="Jen D."/>
            <person name="Larson L."/>
            <person name="Lewis B."/>
            <person name="Mehta T."/>
            <person name="Park D."/>
            <person name="Pearson M."/>
            <person name="Roberts A."/>
            <person name="Saif S."/>
            <person name="Shenoy N."/>
            <person name="Sisk P."/>
            <person name="Stolte C."/>
            <person name="Sykes S."/>
            <person name="Walk T."/>
            <person name="White J."/>
            <person name="Yandava C."/>
            <person name="Burger G."/>
            <person name="Gray M.W."/>
            <person name="Holland P.W.H."/>
            <person name="King N."/>
            <person name="Lang F.B.F."/>
            <person name="Roger A.J."/>
            <person name="Ruiz-Trillo I."/>
            <person name="Lander E."/>
            <person name="Nusbaum C."/>
        </authorList>
    </citation>
    <scope>NUCLEOTIDE SEQUENCE [LARGE SCALE GENOMIC DNA]</scope>
    <source>
        <strain evidence="5">ATCC 38327</strain>
    </source>
</reference>
<keyword evidence="2" id="KW-1133">Transmembrane helix</keyword>
<evidence type="ECO:0000256" key="2">
    <source>
        <dbReference type="SAM" id="Phobius"/>
    </source>
</evidence>
<dbReference type="Pfam" id="PF25474">
    <property type="entry name" value="TPR_TmcB"/>
    <property type="match status" value="1"/>
</dbReference>
<feature type="transmembrane region" description="Helical" evidence="2">
    <location>
        <begin position="247"/>
        <end position="271"/>
    </location>
</feature>
<feature type="transmembrane region" description="Helical" evidence="2">
    <location>
        <begin position="912"/>
        <end position="934"/>
    </location>
</feature>
<feature type="transmembrane region" description="Helical" evidence="2">
    <location>
        <begin position="389"/>
        <end position="411"/>
    </location>
</feature>
<organism evidence="4 5">
    <name type="scientific">Allomyces macrogynus (strain ATCC 38327)</name>
    <name type="common">Allomyces javanicus var. macrogynus</name>
    <dbReference type="NCBI Taxonomy" id="578462"/>
    <lineage>
        <taxon>Eukaryota</taxon>
        <taxon>Fungi</taxon>
        <taxon>Fungi incertae sedis</taxon>
        <taxon>Blastocladiomycota</taxon>
        <taxon>Blastocladiomycetes</taxon>
        <taxon>Blastocladiales</taxon>
        <taxon>Blastocladiaceae</taxon>
        <taxon>Allomyces</taxon>
    </lineage>
</organism>